<organism evidence="2 3">
    <name type="scientific">Penicillium frequentans</name>
    <dbReference type="NCBI Taxonomy" id="3151616"/>
    <lineage>
        <taxon>Eukaryota</taxon>
        <taxon>Fungi</taxon>
        <taxon>Dikarya</taxon>
        <taxon>Ascomycota</taxon>
        <taxon>Pezizomycotina</taxon>
        <taxon>Eurotiomycetes</taxon>
        <taxon>Eurotiomycetidae</taxon>
        <taxon>Eurotiales</taxon>
        <taxon>Aspergillaceae</taxon>
        <taxon>Penicillium</taxon>
    </lineage>
</organism>
<dbReference type="EMBL" id="JAQIZZ010000003">
    <property type="protein sequence ID" value="KAJ5547243.1"/>
    <property type="molecule type" value="Genomic_DNA"/>
</dbReference>
<proteinExistence type="predicted"/>
<keyword evidence="1" id="KW-0732">Signal</keyword>
<keyword evidence="3" id="KW-1185">Reference proteome</keyword>
<gene>
    <name evidence="2" type="ORF">N7494_004828</name>
</gene>
<evidence type="ECO:0000313" key="3">
    <source>
        <dbReference type="Proteomes" id="UP001220324"/>
    </source>
</evidence>
<comment type="caution">
    <text evidence="2">The sequence shown here is derived from an EMBL/GenBank/DDBJ whole genome shotgun (WGS) entry which is preliminary data.</text>
</comment>
<evidence type="ECO:0000313" key="2">
    <source>
        <dbReference type="EMBL" id="KAJ5547243.1"/>
    </source>
</evidence>
<dbReference type="AlphaFoldDB" id="A0AAD6GJA2"/>
<dbReference type="Proteomes" id="UP001220324">
    <property type="component" value="Unassembled WGS sequence"/>
</dbReference>
<accession>A0AAD6GJA2</accession>
<feature type="signal peptide" evidence="1">
    <location>
        <begin position="1"/>
        <end position="18"/>
    </location>
</feature>
<name>A0AAD6GJA2_9EURO</name>
<sequence>MKFTGFAISFALAGSVSAADIPAVPGNAAIDNLEGTLGKVTEVVKRDGTDAISAKRQLEGIEGAVGGVVGAGLAAGVKRDGGAVSGAAYGITSSPNGVTGVAGSVAGTAESTTSGAVGTVEAEVAGIVPAKRQLPGLGNVVSASLANDLGMLSGNPSGLIGALSSGGILPSQVATFPAELQHVVTYLYTA</sequence>
<reference evidence="2 3" key="1">
    <citation type="journal article" date="2023" name="IMA Fungus">
        <title>Comparative genomic study of the Penicillium genus elucidates a diverse pangenome and 15 lateral gene transfer events.</title>
        <authorList>
            <person name="Petersen C."/>
            <person name="Sorensen T."/>
            <person name="Nielsen M.R."/>
            <person name="Sondergaard T.E."/>
            <person name="Sorensen J.L."/>
            <person name="Fitzpatrick D.A."/>
            <person name="Frisvad J.C."/>
            <person name="Nielsen K.L."/>
        </authorList>
    </citation>
    <scope>NUCLEOTIDE SEQUENCE [LARGE SCALE GENOMIC DNA]</scope>
    <source>
        <strain evidence="2 3">IBT 35679</strain>
    </source>
</reference>
<protein>
    <submittedName>
        <fullName evidence="2">Uncharacterized protein</fullName>
    </submittedName>
</protein>
<evidence type="ECO:0000256" key="1">
    <source>
        <dbReference type="SAM" id="SignalP"/>
    </source>
</evidence>
<feature type="chain" id="PRO_5042194195" evidence="1">
    <location>
        <begin position="19"/>
        <end position="190"/>
    </location>
</feature>